<dbReference type="InterPro" id="IPR013866">
    <property type="entry name" value="Sphingolipid_d4-desaturase_N"/>
</dbReference>
<evidence type="ECO:0000313" key="11">
    <source>
        <dbReference type="RefSeq" id="XP_013392114.1"/>
    </source>
</evidence>
<feature type="domain" description="Sphingolipid delta4-desaturase N-terminal" evidence="9">
    <location>
        <begin position="25"/>
        <end position="61"/>
    </location>
</feature>
<protein>
    <recommendedName>
        <fullName evidence="3">sphingolipid 4-desaturase</fullName>
        <ecNumber evidence="3">1.14.19.17</ecNumber>
    </recommendedName>
</protein>
<evidence type="ECO:0000256" key="1">
    <source>
        <dbReference type="ARBA" id="ARBA00004141"/>
    </source>
</evidence>
<dbReference type="InterPro" id="IPR011388">
    <property type="entry name" value="DES1/DES2"/>
</dbReference>
<organism evidence="10 11">
    <name type="scientific">Lingula anatina</name>
    <name type="common">Brachiopod</name>
    <name type="synonym">Lingula unguis</name>
    <dbReference type="NCBI Taxonomy" id="7574"/>
    <lineage>
        <taxon>Eukaryota</taxon>
        <taxon>Metazoa</taxon>
        <taxon>Spiralia</taxon>
        <taxon>Lophotrochozoa</taxon>
        <taxon>Brachiopoda</taxon>
        <taxon>Linguliformea</taxon>
        <taxon>Lingulata</taxon>
        <taxon>Lingulida</taxon>
        <taxon>Linguloidea</taxon>
        <taxon>Lingulidae</taxon>
        <taxon>Lingula</taxon>
    </lineage>
</organism>
<name>A0A1S3I428_LINAN</name>
<evidence type="ECO:0000256" key="7">
    <source>
        <dbReference type="ARBA" id="ARBA00023098"/>
    </source>
</evidence>
<dbReference type="PANTHER" id="PTHR12879:SF8">
    <property type="entry name" value="SPHINGOLIPID DELTA(4)-DESATURASE DES1"/>
    <property type="match status" value="1"/>
</dbReference>
<keyword evidence="8" id="KW-0472">Membrane</keyword>
<evidence type="ECO:0000256" key="3">
    <source>
        <dbReference type="ARBA" id="ARBA00012021"/>
    </source>
</evidence>
<dbReference type="AlphaFoldDB" id="A0A1S3I428"/>
<evidence type="ECO:0000256" key="8">
    <source>
        <dbReference type="ARBA" id="ARBA00023136"/>
    </source>
</evidence>
<evidence type="ECO:0000256" key="4">
    <source>
        <dbReference type="ARBA" id="ARBA00022692"/>
    </source>
</evidence>
<proteinExistence type="inferred from homology"/>
<dbReference type="GO" id="GO:0042284">
    <property type="term" value="F:sphingolipid delta-4 desaturase activity"/>
    <property type="evidence" value="ECO:0007669"/>
    <property type="project" value="UniProtKB-EC"/>
</dbReference>
<dbReference type="EC" id="1.14.19.17" evidence="3"/>
<gene>
    <name evidence="11" type="primary">LOC106160143</name>
</gene>
<evidence type="ECO:0000259" key="9">
    <source>
        <dbReference type="SMART" id="SM01269"/>
    </source>
</evidence>
<dbReference type="Pfam" id="PF00487">
    <property type="entry name" value="FA_desaturase"/>
    <property type="match status" value="1"/>
</dbReference>
<dbReference type="STRING" id="7574.A0A1S3I428"/>
<comment type="similarity">
    <text evidence="2">Belongs to the fatty acid desaturase type 1 family. DEGS subfamily.</text>
</comment>
<accession>A0A1S3I428</accession>
<dbReference type="GO" id="GO:0016020">
    <property type="term" value="C:membrane"/>
    <property type="evidence" value="ECO:0007669"/>
    <property type="project" value="UniProtKB-SubCell"/>
</dbReference>
<keyword evidence="7" id="KW-0443">Lipid metabolism</keyword>
<comment type="subcellular location">
    <subcellularLocation>
        <location evidence="1">Membrane</location>
        <topology evidence="1">Multi-pass membrane protein</topology>
    </subcellularLocation>
</comment>
<dbReference type="KEGG" id="lak:106160143"/>
<evidence type="ECO:0000256" key="2">
    <source>
        <dbReference type="ARBA" id="ARBA00006146"/>
    </source>
</evidence>
<keyword evidence="6" id="KW-0560">Oxidoreductase</keyword>
<dbReference type="InParanoid" id="A0A1S3I428"/>
<dbReference type="CDD" id="cd03508">
    <property type="entry name" value="Delta4-sphingolipid-FADS-like"/>
    <property type="match status" value="1"/>
</dbReference>
<evidence type="ECO:0000256" key="5">
    <source>
        <dbReference type="ARBA" id="ARBA00022989"/>
    </source>
</evidence>
<keyword evidence="5" id="KW-1133">Transmembrane helix</keyword>
<dbReference type="OrthoDB" id="200948at2759"/>
<dbReference type="RefSeq" id="XP_013392114.1">
    <property type="nucleotide sequence ID" value="XM_013536660.2"/>
</dbReference>
<dbReference type="InterPro" id="IPR005804">
    <property type="entry name" value="FA_desaturase_dom"/>
</dbReference>
<evidence type="ECO:0000313" key="10">
    <source>
        <dbReference type="Proteomes" id="UP000085678"/>
    </source>
</evidence>
<keyword evidence="4" id="KW-0812">Transmembrane</keyword>
<sequence length="388" mass="44918">MSLVYTFKRFWSFLRLDELVSAALSGDDDWDYSEEPHTSRRSEILRKHPEIKRLMGYDPFIAYVLAFEVSLQLFMAWCVRDSPWWLVVLLAYCVGAFVNHSCGTAIHEIGHNLAFGHSRPILNRLLGMFANLPLAVPFSVTYKKYHSDHHRYMGHEWMDVDIPTRLESRLFQHPITKIIWLFFHPAIHALRPMYKSPKNLTKLEITNVLVQCSWNLLIYHYLGGKSLAYLALGTLFGFGCHPCAGHFISEHYLFQGTQATHSYYGPMNAILFNVGYHVEHHDFPYIPYRRLPRLKEIAPEYYADLPYHTSWCKVLWDFIFQSHMGPMAHGVGMEGGFKPANEKDEKVKEKCPDFAGFVKQNGHNQPFVNGHDQPIACQTRKAKATLTH</sequence>
<evidence type="ECO:0000256" key="6">
    <source>
        <dbReference type="ARBA" id="ARBA00023002"/>
    </source>
</evidence>
<keyword evidence="10" id="KW-1185">Reference proteome</keyword>
<dbReference type="SMART" id="SM01269">
    <property type="entry name" value="Lipid_DES"/>
    <property type="match status" value="1"/>
</dbReference>
<dbReference type="Pfam" id="PF08557">
    <property type="entry name" value="Lipid_DES"/>
    <property type="match status" value="1"/>
</dbReference>
<dbReference type="Proteomes" id="UP000085678">
    <property type="component" value="Unplaced"/>
</dbReference>
<dbReference type="PANTHER" id="PTHR12879">
    <property type="entry name" value="SPHINGOLIPID DELTA 4 DESATURASE/C-4 HYDROXYLASE PROTEIN DES2"/>
    <property type="match status" value="1"/>
</dbReference>
<dbReference type="GeneID" id="106160143"/>
<reference evidence="11" key="1">
    <citation type="submission" date="2025-08" db="UniProtKB">
        <authorList>
            <consortium name="RefSeq"/>
        </authorList>
    </citation>
    <scope>IDENTIFICATION</scope>
    <source>
        <tissue evidence="11">Gonads</tissue>
    </source>
</reference>
<dbReference type="GO" id="GO:0046513">
    <property type="term" value="P:ceramide biosynthetic process"/>
    <property type="evidence" value="ECO:0007669"/>
    <property type="project" value="TreeGrafter"/>
</dbReference>